<dbReference type="OrthoDB" id="1928346at2759"/>
<organism evidence="3 4">
    <name type="scientific">Baudoinia panamericana (strain UAMH 10762)</name>
    <name type="common">Angels' share fungus</name>
    <name type="synonym">Baudoinia compniacensis (strain UAMH 10762)</name>
    <dbReference type="NCBI Taxonomy" id="717646"/>
    <lineage>
        <taxon>Eukaryota</taxon>
        <taxon>Fungi</taxon>
        <taxon>Dikarya</taxon>
        <taxon>Ascomycota</taxon>
        <taxon>Pezizomycotina</taxon>
        <taxon>Dothideomycetes</taxon>
        <taxon>Dothideomycetidae</taxon>
        <taxon>Mycosphaerellales</taxon>
        <taxon>Teratosphaeriaceae</taxon>
        <taxon>Baudoinia</taxon>
    </lineage>
</organism>
<reference evidence="3 4" key="1">
    <citation type="journal article" date="2012" name="PLoS Pathog.">
        <title>Diverse lifestyles and strategies of plant pathogenesis encoded in the genomes of eighteen Dothideomycetes fungi.</title>
        <authorList>
            <person name="Ohm R.A."/>
            <person name="Feau N."/>
            <person name="Henrissat B."/>
            <person name="Schoch C.L."/>
            <person name="Horwitz B.A."/>
            <person name="Barry K.W."/>
            <person name="Condon B.J."/>
            <person name="Copeland A.C."/>
            <person name="Dhillon B."/>
            <person name="Glaser F."/>
            <person name="Hesse C.N."/>
            <person name="Kosti I."/>
            <person name="LaButti K."/>
            <person name="Lindquist E.A."/>
            <person name="Lucas S."/>
            <person name="Salamov A.A."/>
            <person name="Bradshaw R.E."/>
            <person name="Ciuffetti L."/>
            <person name="Hamelin R.C."/>
            <person name="Kema G.H.J."/>
            <person name="Lawrence C."/>
            <person name="Scott J.A."/>
            <person name="Spatafora J.W."/>
            <person name="Turgeon B.G."/>
            <person name="de Wit P.J.G.M."/>
            <person name="Zhong S."/>
            <person name="Goodwin S.B."/>
            <person name="Grigoriev I.V."/>
        </authorList>
    </citation>
    <scope>NUCLEOTIDE SEQUENCE [LARGE SCALE GENOMIC DNA]</scope>
    <source>
        <strain evidence="3 4">UAMH 10762</strain>
    </source>
</reference>
<name>M2M436_BAUPA</name>
<evidence type="ECO:0000313" key="4">
    <source>
        <dbReference type="Proteomes" id="UP000011761"/>
    </source>
</evidence>
<dbReference type="AlphaFoldDB" id="M2M436"/>
<dbReference type="HOGENOM" id="CLU_496936_0_0_1"/>
<keyword evidence="1" id="KW-0175">Coiled coil</keyword>
<protein>
    <submittedName>
        <fullName evidence="3">Uncharacterized protein</fullName>
    </submittedName>
</protein>
<feature type="compositionally biased region" description="Basic residues" evidence="2">
    <location>
        <begin position="19"/>
        <end position="28"/>
    </location>
</feature>
<dbReference type="KEGG" id="bcom:BAUCODRAFT_39515"/>
<dbReference type="Proteomes" id="UP000011761">
    <property type="component" value="Unassembled WGS sequence"/>
</dbReference>
<feature type="region of interest" description="Disordered" evidence="2">
    <location>
        <begin position="180"/>
        <end position="206"/>
    </location>
</feature>
<keyword evidence="4" id="KW-1185">Reference proteome</keyword>
<feature type="coiled-coil region" evidence="1">
    <location>
        <begin position="124"/>
        <end position="173"/>
    </location>
</feature>
<accession>M2M436</accession>
<feature type="region of interest" description="Disordered" evidence="2">
    <location>
        <begin position="1"/>
        <end position="64"/>
    </location>
</feature>
<evidence type="ECO:0000313" key="3">
    <source>
        <dbReference type="EMBL" id="EMC91346.1"/>
    </source>
</evidence>
<proteinExistence type="predicted"/>
<sequence length="548" mass="57446">MRSATHAHWRQTLIVSHRSPSRITHKPTPHAASISKTTNATQQQERPEPSITKRHQGSADMGDPLTGAIIDAAAEELAAHSQAASDRLEAAAAQLAIQGRISADALSAVTSQADQAQQRLCIESAAATKEISAARQQLQAARAALAAERAATAKQLEAAAQRVELAAERAEAAARLAQGPVNTPEEVRRHDKSAGPAIQEPTPPTERYVGSLDEKRYTHGAASPRPNHALYVSAAGTLLAGAGLPTFTLPVHSDVSDSENGRATAELARRSTVSNRSNITICDRSDLDVVNCSNADIVRCSNVDISNCSNLEIKHSLHAVFTNCSNVDLYDCTRVKFTDCSNVDLYNCHDIETSDCSNVDSHGGSNVGASSTAADSNVFISPVAPWGSNISVARNVAASKSATATQMTIGGQNGVYVGPNGVSIGGPSGVRVSPSGITVGGQNGVVLGLSGIHIGGSSGINIGPRGISIGGANGLRIGRSGIIVGQRRETHTEGEVQQHEPVGKSLRHDHTIGEMVEHNEGFDRKVQHHDDADKQMHQGEPGLPPPYV</sequence>
<gene>
    <name evidence="3" type="ORF">BAUCODRAFT_39515</name>
</gene>
<dbReference type="GeneID" id="19113810"/>
<dbReference type="RefSeq" id="XP_007681407.1">
    <property type="nucleotide sequence ID" value="XM_007683217.1"/>
</dbReference>
<feature type="region of interest" description="Disordered" evidence="2">
    <location>
        <begin position="527"/>
        <end position="548"/>
    </location>
</feature>
<feature type="compositionally biased region" description="Basic and acidic residues" evidence="2">
    <location>
        <begin position="527"/>
        <end position="537"/>
    </location>
</feature>
<evidence type="ECO:0000256" key="2">
    <source>
        <dbReference type="SAM" id="MobiDB-lite"/>
    </source>
</evidence>
<feature type="compositionally biased region" description="Polar residues" evidence="2">
    <location>
        <begin position="34"/>
        <end position="44"/>
    </location>
</feature>
<evidence type="ECO:0000256" key="1">
    <source>
        <dbReference type="SAM" id="Coils"/>
    </source>
</evidence>
<dbReference type="EMBL" id="KB445564">
    <property type="protein sequence ID" value="EMC91346.1"/>
    <property type="molecule type" value="Genomic_DNA"/>
</dbReference>